<dbReference type="PANTHER" id="PTHR22948:SF76">
    <property type="entry name" value="FI20010P1-RELATED"/>
    <property type="match status" value="1"/>
</dbReference>
<dbReference type="InterPro" id="IPR035437">
    <property type="entry name" value="SNase_OB-fold_sf"/>
</dbReference>
<protein>
    <recommendedName>
        <fullName evidence="1">Tudor domain-containing protein</fullName>
    </recommendedName>
</protein>
<dbReference type="InterPro" id="IPR002999">
    <property type="entry name" value="Tudor"/>
</dbReference>
<feature type="domain" description="Tudor" evidence="1">
    <location>
        <begin position="80"/>
        <end position="140"/>
    </location>
</feature>
<dbReference type="EMBL" id="CAJNYU010002142">
    <property type="protein sequence ID" value="CAF3509949.1"/>
    <property type="molecule type" value="Genomic_DNA"/>
</dbReference>
<name>A0A818HKA6_9BILA</name>
<dbReference type="PROSITE" id="PS50304">
    <property type="entry name" value="TUDOR"/>
    <property type="match status" value="1"/>
</dbReference>
<evidence type="ECO:0000259" key="1">
    <source>
        <dbReference type="PROSITE" id="PS50304"/>
    </source>
</evidence>
<sequence>MMTERNQTHQLSLQDSDMPLHKFIPLEKLDIVQLNQVRILYYQTPRRFYVYLPNKIDTHAQFQIELQRSMQNYKLTTASTQYVHHQPVAAQDNHAIWHRATILDLNANGIDVCVYFVDVGQQENIPITNIRPLSQEFIRQPAFAIPCRLYKICPLNGDERSSWKLNDPVHHAFNQLMANNANCKVCDRKEQICYDVEIDIPSKFL</sequence>
<comment type="caution">
    <text evidence="2">The sequence shown here is derived from an EMBL/GenBank/DDBJ whole genome shotgun (WGS) entry which is preliminary data.</text>
</comment>
<dbReference type="InterPro" id="IPR050621">
    <property type="entry name" value="Tudor_domain_containing"/>
</dbReference>
<gene>
    <name evidence="2" type="ORF">FME351_LOCUS17309</name>
</gene>
<evidence type="ECO:0000313" key="2">
    <source>
        <dbReference type="EMBL" id="CAF3509949.1"/>
    </source>
</evidence>
<reference evidence="2" key="1">
    <citation type="submission" date="2021-02" db="EMBL/GenBank/DDBJ databases">
        <authorList>
            <person name="Nowell W R."/>
        </authorList>
    </citation>
    <scope>NUCLEOTIDE SEQUENCE</scope>
</reference>
<dbReference type="AlphaFoldDB" id="A0A818HKA6"/>
<organism evidence="2 3">
    <name type="scientific">Rotaria socialis</name>
    <dbReference type="NCBI Taxonomy" id="392032"/>
    <lineage>
        <taxon>Eukaryota</taxon>
        <taxon>Metazoa</taxon>
        <taxon>Spiralia</taxon>
        <taxon>Gnathifera</taxon>
        <taxon>Rotifera</taxon>
        <taxon>Eurotatoria</taxon>
        <taxon>Bdelloidea</taxon>
        <taxon>Philodinida</taxon>
        <taxon>Philodinidae</taxon>
        <taxon>Rotaria</taxon>
    </lineage>
</organism>
<dbReference type="PANTHER" id="PTHR22948">
    <property type="entry name" value="TUDOR DOMAIN CONTAINING PROTEIN"/>
    <property type="match status" value="1"/>
</dbReference>
<dbReference type="Gene3D" id="2.40.50.90">
    <property type="match status" value="1"/>
</dbReference>
<dbReference type="Pfam" id="PF00567">
    <property type="entry name" value="TUDOR"/>
    <property type="match status" value="1"/>
</dbReference>
<proteinExistence type="predicted"/>
<dbReference type="Gene3D" id="2.30.30.140">
    <property type="match status" value="1"/>
</dbReference>
<accession>A0A818HKA6</accession>
<evidence type="ECO:0000313" key="3">
    <source>
        <dbReference type="Proteomes" id="UP000663869"/>
    </source>
</evidence>
<dbReference type="SUPFAM" id="SSF63748">
    <property type="entry name" value="Tudor/PWWP/MBT"/>
    <property type="match status" value="1"/>
</dbReference>
<dbReference type="Proteomes" id="UP000663869">
    <property type="component" value="Unassembled WGS sequence"/>
</dbReference>